<sequence>MKYDKFSIVISPFGTSSIEVLLFEIFSTYQIEKIVLAGLCKRFNKSEAETGTIYAVNKAYIASTGLDEEVKFPVTYKFEIRGSVPFMNAVSTDFYYGFNEEPNTIRNKLLLLQKKYKSFSKKVELVDFDTAQFYAICRMYAENKIFEYVSLKAVSQSIDAFQDQIKNPASLLDSLFAKSLEQIDVKKLT</sequence>
<gene>
    <name evidence="1" type="ORF">CHS0354_000707</name>
</gene>
<evidence type="ECO:0000313" key="2">
    <source>
        <dbReference type="Proteomes" id="UP001195483"/>
    </source>
</evidence>
<protein>
    <recommendedName>
        <fullName evidence="3">Nucleoside phosphorylase domain-containing protein</fullName>
    </recommendedName>
</protein>
<proteinExistence type="predicted"/>
<comment type="caution">
    <text evidence="1">The sequence shown here is derived from an EMBL/GenBank/DDBJ whole genome shotgun (WGS) entry which is preliminary data.</text>
</comment>
<reference evidence="1" key="2">
    <citation type="journal article" date="2021" name="Genome Biol. Evol.">
        <title>Developing a high-quality reference genome for a parasitic bivalve with doubly uniparental inheritance (Bivalvia: Unionida).</title>
        <authorList>
            <person name="Smith C.H."/>
        </authorList>
    </citation>
    <scope>NUCLEOTIDE SEQUENCE</scope>
    <source>
        <strain evidence="1">CHS0354</strain>
        <tissue evidence="1">Mantle</tissue>
    </source>
</reference>
<reference evidence="1" key="3">
    <citation type="submission" date="2023-05" db="EMBL/GenBank/DDBJ databases">
        <authorList>
            <person name="Smith C.H."/>
        </authorList>
    </citation>
    <scope>NUCLEOTIDE SEQUENCE</scope>
    <source>
        <strain evidence="1">CHS0354</strain>
        <tissue evidence="1">Mantle</tissue>
    </source>
</reference>
<accession>A0AAE0W862</accession>
<dbReference type="AlphaFoldDB" id="A0AAE0W862"/>
<evidence type="ECO:0000313" key="1">
    <source>
        <dbReference type="EMBL" id="KAK3605041.1"/>
    </source>
</evidence>
<reference evidence="1" key="1">
    <citation type="journal article" date="2021" name="Genome Biol. Evol.">
        <title>A High-Quality Reference Genome for a Parasitic Bivalve with Doubly Uniparental Inheritance (Bivalvia: Unionida).</title>
        <authorList>
            <person name="Smith C.H."/>
        </authorList>
    </citation>
    <scope>NUCLEOTIDE SEQUENCE</scope>
    <source>
        <strain evidence="1">CHS0354</strain>
    </source>
</reference>
<dbReference type="Proteomes" id="UP001195483">
    <property type="component" value="Unassembled WGS sequence"/>
</dbReference>
<evidence type="ECO:0008006" key="3">
    <source>
        <dbReference type="Google" id="ProtNLM"/>
    </source>
</evidence>
<organism evidence="1 2">
    <name type="scientific">Potamilus streckersoni</name>
    <dbReference type="NCBI Taxonomy" id="2493646"/>
    <lineage>
        <taxon>Eukaryota</taxon>
        <taxon>Metazoa</taxon>
        <taxon>Spiralia</taxon>
        <taxon>Lophotrochozoa</taxon>
        <taxon>Mollusca</taxon>
        <taxon>Bivalvia</taxon>
        <taxon>Autobranchia</taxon>
        <taxon>Heteroconchia</taxon>
        <taxon>Palaeoheterodonta</taxon>
        <taxon>Unionida</taxon>
        <taxon>Unionoidea</taxon>
        <taxon>Unionidae</taxon>
        <taxon>Ambleminae</taxon>
        <taxon>Lampsilini</taxon>
        <taxon>Potamilus</taxon>
    </lineage>
</organism>
<keyword evidence="2" id="KW-1185">Reference proteome</keyword>
<name>A0AAE0W862_9BIVA</name>
<dbReference type="EMBL" id="JAEAOA010000085">
    <property type="protein sequence ID" value="KAK3605041.1"/>
    <property type="molecule type" value="Genomic_DNA"/>
</dbReference>